<dbReference type="AlphaFoldDB" id="A0A9P5RYA8"/>
<evidence type="ECO:0000313" key="1">
    <source>
        <dbReference type="EMBL" id="KAF9150386.1"/>
    </source>
</evidence>
<protein>
    <submittedName>
        <fullName evidence="1">Uncharacterized protein</fullName>
    </submittedName>
</protein>
<comment type="caution">
    <text evidence="1">The sequence shown here is derived from an EMBL/GenBank/DDBJ whole genome shotgun (WGS) entry which is preliminary data.</text>
</comment>
<sequence>MGNFHQLSALHFISISPPGVRMDQLETHITPFLPCLTEITLNSLDTAITTALATHCSILEKFAQIWDGGSIHSNHDLHFEVNAMGILLEKCPNLKVLMGSSTRLKPIT</sequence>
<proteinExistence type="predicted"/>
<dbReference type="Proteomes" id="UP000748756">
    <property type="component" value="Unassembled WGS sequence"/>
</dbReference>
<keyword evidence="2" id="KW-1185">Reference proteome</keyword>
<name>A0A9P5RYA8_9FUNG</name>
<evidence type="ECO:0000313" key="2">
    <source>
        <dbReference type="Proteomes" id="UP000748756"/>
    </source>
</evidence>
<gene>
    <name evidence="1" type="ORF">BG015_007805</name>
</gene>
<organism evidence="1 2">
    <name type="scientific">Linnemannia schmuckeri</name>
    <dbReference type="NCBI Taxonomy" id="64567"/>
    <lineage>
        <taxon>Eukaryota</taxon>
        <taxon>Fungi</taxon>
        <taxon>Fungi incertae sedis</taxon>
        <taxon>Mucoromycota</taxon>
        <taxon>Mortierellomycotina</taxon>
        <taxon>Mortierellomycetes</taxon>
        <taxon>Mortierellales</taxon>
        <taxon>Mortierellaceae</taxon>
        <taxon>Linnemannia</taxon>
    </lineage>
</organism>
<accession>A0A9P5RYA8</accession>
<reference evidence="1" key="1">
    <citation type="journal article" date="2020" name="Fungal Divers.">
        <title>Resolving the Mortierellaceae phylogeny through synthesis of multi-gene phylogenetics and phylogenomics.</title>
        <authorList>
            <person name="Vandepol N."/>
            <person name="Liber J."/>
            <person name="Desiro A."/>
            <person name="Na H."/>
            <person name="Kennedy M."/>
            <person name="Barry K."/>
            <person name="Grigoriev I.V."/>
            <person name="Miller A.N."/>
            <person name="O'Donnell K."/>
            <person name="Stajich J.E."/>
            <person name="Bonito G."/>
        </authorList>
    </citation>
    <scope>NUCLEOTIDE SEQUENCE</scope>
    <source>
        <strain evidence="1">NRRL 6426</strain>
    </source>
</reference>
<dbReference type="EMBL" id="JAAAUQ010000422">
    <property type="protein sequence ID" value="KAF9150386.1"/>
    <property type="molecule type" value="Genomic_DNA"/>
</dbReference>